<comment type="caution">
    <text evidence="1">The sequence shown here is derived from an EMBL/GenBank/DDBJ whole genome shotgun (WGS) entry which is preliminary data.</text>
</comment>
<organism evidence="1 2">
    <name type="scientific">Ameca splendens</name>
    <dbReference type="NCBI Taxonomy" id="208324"/>
    <lineage>
        <taxon>Eukaryota</taxon>
        <taxon>Metazoa</taxon>
        <taxon>Chordata</taxon>
        <taxon>Craniata</taxon>
        <taxon>Vertebrata</taxon>
        <taxon>Euteleostomi</taxon>
        <taxon>Actinopterygii</taxon>
        <taxon>Neopterygii</taxon>
        <taxon>Teleostei</taxon>
        <taxon>Neoteleostei</taxon>
        <taxon>Acanthomorphata</taxon>
        <taxon>Ovalentaria</taxon>
        <taxon>Atherinomorphae</taxon>
        <taxon>Cyprinodontiformes</taxon>
        <taxon>Goodeidae</taxon>
        <taxon>Ameca</taxon>
    </lineage>
</organism>
<sequence>MVKQEIGAKSNSLSHTNPHRYLKTNGRVYFKFCCNLLKVFTDIVTFLQEKRRHIGSSVSSSSRTVIGTRGGEISSSPPWVFLEFLGTPRVGLRQAVTFSCLYVATDGLHVLFQRCEVIKSDIKTRIKAT</sequence>
<reference evidence="1 2" key="1">
    <citation type="submission" date="2021-06" db="EMBL/GenBank/DDBJ databases">
        <authorList>
            <person name="Palmer J.M."/>
        </authorList>
    </citation>
    <scope>NUCLEOTIDE SEQUENCE [LARGE SCALE GENOMIC DNA]</scope>
    <source>
        <strain evidence="1 2">AS_MEX2019</strain>
        <tissue evidence="1">Muscle</tissue>
    </source>
</reference>
<protein>
    <submittedName>
        <fullName evidence="1">Uncharacterized protein</fullName>
    </submittedName>
</protein>
<keyword evidence="2" id="KW-1185">Reference proteome</keyword>
<accession>A0ABV0XBK4</accession>
<dbReference type="EMBL" id="JAHRIP010000122">
    <property type="protein sequence ID" value="MEQ2278825.1"/>
    <property type="molecule type" value="Genomic_DNA"/>
</dbReference>
<proteinExistence type="predicted"/>
<name>A0ABV0XBK4_9TELE</name>
<evidence type="ECO:0000313" key="2">
    <source>
        <dbReference type="Proteomes" id="UP001469553"/>
    </source>
</evidence>
<evidence type="ECO:0000313" key="1">
    <source>
        <dbReference type="EMBL" id="MEQ2278825.1"/>
    </source>
</evidence>
<gene>
    <name evidence="1" type="ORF">AMECASPLE_003164</name>
</gene>
<dbReference type="Proteomes" id="UP001469553">
    <property type="component" value="Unassembled WGS sequence"/>
</dbReference>